<protein>
    <recommendedName>
        <fullName evidence="3">ubiquitinyl hydrolase 1</fullName>
        <ecNumber evidence="3">3.4.19.12</ecNumber>
    </recommendedName>
</protein>
<keyword evidence="8" id="KW-0378">Hydrolase</keyword>
<comment type="subcellular location">
    <subcellularLocation>
        <location evidence="2">Nucleus</location>
    </subcellularLocation>
</comment>
<keyword evidence="5" id="KW-0479">Metal-binding</keyword>
<dbReference type="InterPro" id="IPR009091">
    <property type="entry name" value="RCC1/BLIP-II"/>
</dbReference>
<comment type="catalytic activity">
    <reaction evidence="1">
        <text>Thiol-dependent hydrolysis of ester, thioester, amide, peptide and isopeptide bonds formed by the C-terminal Gly of ubiquitin (a 76-residue protein attached to proteins as an intracellular targeting signal).</text>
        <dbReference type="EC" id="3.4.19.12"/>
    </reaction>
</comment>
<dbReference type="Gene3D" id="3.90.70.40">
    <property type="match status" value="1"/>
</dbReference>
<keyword evidence="6 15" id="KW-0863">Zinc-finger</keyword>
<evidence type="ECO:0000256" key="8">
    <source>
        <dbReference type="ARBA" id="ARBA00022801"/>
    </source>
</evidence>
<accession>A0A1Q9C784</accession>
<dbReference type="Proteomes" id="UP000186817">
    <property type="component" value="Unassembled WGS sequence"/>
</dbReference>
<feature type="domain" description="Ubiquitin-like" evidence="17">
    <location>
        <begin position="157"/>
        <end position="225"/>
    </location>
</feature>
<evidence type="ECO:0000256" key="4">
    <source>
        <dbReference type="ARBA" id="ARBA00022670"/>
    </source>
</evidence>
<dbReference type="InterPro" id="IPR033865">
    <property type="entry name" value="Ataxin-3"/>
</dbReference>
<evidence type="ECO:0000256" key="14">
    <source>
        <dbReference type="PROSITE-ProRule" id="PRU00331"/>
    </source>
</evidence>
<feature type="domain" description="Josephin" evidence="18">
    <location>
        <begin position="1"/>
        <end position="189"/>
    </location>
</feature>
<feature type="domain" description="A20-type" evidence="19">
    <location>
        <begin position="724"/>
        <end position="758"/>
    </location>
</feature>
<evidence type="ECO:0000256" key="11">
    <source>
        <dbReference type="ARBA" id="ARBA00023015"/>
    </source>
</evidence>
<dbReference type="GO" id="GO:0005634">
    <property type="term" value="C:nucleus"/>
    <property type="evidence" value="ECO:0007669"/>
    <property type="project" value="UniProtKB-SubCell"/>
</dbReference>
<keyword evidence="11" id="KW-0805">Transcription regulation</keyword>
<gene>
    <name evidence="21" type="ORF">AK812_SmicGene41048</name>
</gene>
<evidence type="ECO:0000256" key="6">
    <source>
        <dbReference type="ARBA" id="ARBA00022771"/>
    </source>
</evidence>
<reference evidence="21 22" key="1">
    <citation type="submission" date="2016-02" db="EMBL/GenBank/DDBJ databases">
        <title>Genome analysis of coral dinoflagellate symbionts highlights evolutionary adaptations to a symbiotic lifestyle.</title>
        <authorList>
            <person name="Aranda M."/>
            <person name="Li Y."/>
            <person name="Liew Y.J."/>
            <person name="Baumgarten S."/>
            <person name="Simakov O."/>
            <person name="Wilson M."/>
            <person name="Piel J."/>
            <person name="Ashoor H."/>
            <person name="Bougouffa S."/>
            <person name="Bajic V.B."/>
            <person name="Ryu T."/>
            <person name="Ravasi T."/>
            <person name="Bayer T."/>
            <person name="Micklem G."/>
            <person name="Kim H."/>
            <person name="Bhak J."/>
            <person name="Lajeunesse T.C."/>
            <person name="Voolstra C.R."/>
        </authorList>
    </citation>
    <scope>NUCLEOTIDE SEQUENCE [LARGE SCALE GENOMIC DNA]</scope>
    <source>
        <strain evidence="21 22">CCMP2467</strain>
    </source>
</reference>
<evidence type="ECO:0000256" key="1">
    <source>
        <dbReference type="ARBA" id="ARBA00000707"/>
    </source>
</evidence>
<evidence type="ECO:0000259" key="17">
    <source>
        <dbReference type="PROSITE" id="PS50053"/>
    </source>
</evidence>
<evidence type="ECO:0000313" key="22">
    <source>
        <dbReference type="Proteomes" id="UP000186817"/>
    </source>
</evidence>
<dbReference type="SMART" id="SM00259">
    <property type="entry name" value="ZnF_A20"/>
    <property type="match status" value="1"/>
</dbReference>
<dbReference type="InterPro" id="IPR000058">
    <property type="entry name" value="Znf_AN1"/>
</dbReference>
<dbReference type="PROSITE" id="PS50957">
    <property type="entry name" value="JOSEPHIN"/>
    <property type="match status" value="1"/>
</dbReference>
<dbReference type="SUPFAM" id="SSF57716">
    <property type="entry name" value="Glucocorticoid receptor-like (DNA-binding domain)"/>
    <property type="match status" value="1"/>
</dbReference>
<dbReference type="PROSITE" id="PS51036">
    <property type="entry name" value="ZF_A20"/>
    <property type="match status" value="1"/>
</dbReference>
<dbReference type="GO" id="GO:0003677">
    <property type="term" value="F:DNA binding"/>
    <property type="evidence" value="ECO:0007669"/>
    <property type="project" value="InterPro"/>
</dbReference>
<keyword evidence="22" id="KW-1185">Reference proteome</keyword>
<feature type="domain" description="Ubiquitin-like" evidence="17">
    <location>
        <begin position="632"/>
        <end position="703"/>
    </location>
</feature>
<evidence type="ECO:0000259" key="19">
    <source>
        <dbReference type="PROSITE" id="PS51036"/>
    </source>
</evidence>
<dbReference type="SUPFAM" id="SSF118310">
    <property type="entry name" value="AN1-like Zinc finger"/>
    <property type="match status" value="1"/>
</dbReference>
<dbReference type="SMART" id="SM01246">
    <property type="entry name" value="Josephin"/>
    <property type="match status" value="1"/>
</dbReference>
<dbReference type="PROSITE" id="PS51039">
    <property type="entry name" value="ZF_AN1"/>
    <property type="match status" value="1"/>
</dbReference>
<feature type="compositionally biased region" description="Basic and acidic residues" evidence="16">
    <location>
        <begin position="760"/>
        <end position="781"/>
    </location>
</feature>
<evidence type="ECO:0000256" key="5">
    <source>
        <dbReference type="ARBA" id="ARBA00022723"/>
    </source>
</evidence>
<dbReference type="GO" id="GO:0006508">
    <property type="term" value="P:proteolysis"/>
    <property type="evidence" value="ECO:0007669"/>
    <property type="project" value="UniProtKB-KW"/>
</dbReference>
<feature type="region of interest" description="Disordered" evidence="16">
    <location>
        <begin position="47"/>
        <end position="67"/>
    </location>
</feature>
<keyword evidence="9" id="KW-0788">Thiol protease</keyword>
<evidence type="ECO:0000256" key="13">
    <source>
        <dbReference type="ARBA" id="ARBA00023242"/>
    </source>
</evidence>
<dbReference type="GO" id="GO:0004843">
    <property type="term" value="F:cysteine-type deubiquitinase activity"/>
    <property type="evidence" value="ECO:0007669"/>
    <property type="project" value="UniProtKB-EC"/>
</dbReference>
<dbReference type="EMBL" id="LSRX01001568">
    <property type="protein sequence ID" value="OLP78737.1"/>
    <property type="molecule type" value="Genomic_DNA"/>
</dbReference>
<dbReference type="InterPro" id="IPR035896">
    <property type="entry name" value="AN1-like_Znf"/>
</dbReference>
<dbReference type="SMART" id="SM00154">
    <property type="entry name" value="ZnF_AN1"/>
    <property type="match status" value="1"/>
</dbReference>
<comment type="caution">
    <text evidence="21">The sequence shown here is derived from an EMBL/GenBank/DDBJ whole genome shotgun (WGS) entry which is preliminary data.</text>
</comment>
<dbReference type="SUPFAM" id="SSF54236">
    <property type="entry name" value="Ubiquitin-like"/>
    <property type="match status" value="2"/>
</dbReference>
<dbReference type="GO" id="GO:0008270">
    <property type="term" value="F:zinc ion binding"/>
    <property type="evidence" value="ECO:0007669"/>
    <property type="project" value="UniProtKB-KW"/>
</dbReference>
<evidence type="ECO:0000256" key="9">
    <source>
        <dbReference type="ARBA" id="ARBA00022807"/>
    </source>
</evidence>
<dbReference type="Gene3D" id="1.20.5.4770">
    <property type="match status" value="1"/>
</dbReference>
<dbReference type="InterPro" id="IPR006155">
    <property type="entry name" value="Josephin"/>
</dbReference>
<keyword evidence="10" id="KW-0862">Zinc</keyword>
<dbReference type="Pfam" id="PF02099">
    <property type="entry name" value="Josephin"/>
    <property type="match status" value="1"/>
</dbReference>
<evidence type="ECO:0000256" key="12">
    <source>
        <dbReference type="ARBA" id="ARBA00023163"/>
    </source>
</evidence>
<keyword evidence="12" id="KW-0804">Transcription</keyword>
<keyword evidence="13" id="KW-0539">Nucleus</keyword>
<evidence type="ECO:0000259" key="18">
    <source>
        <dbReference type="PROSITE" id="PS50957"/>
    </source>
</evidence>
<evidence type="ECO:0000256" key="15">
    <source>
        <dbReference type="PROSITE-ProRule" id="PRU00449"/>
    </source>
</evidence>
<dbReference type="PROSITE" id="PS50053">
    <property type="entry name" value="UBIQUITIN_2"/>
    <property type="match status" value="2"/>
</dbReference>
<keyword evidence="4" id="KW-0645">Protease</keyword>
<proteinExistence type="predicted"/>
<dbReference type="InterPro" id="IPR002653">
    <property type="entry name" value="Znf_A20"/>
</dbReference>
<comment type="caution">
    <text evidence="14">Lacks conserved residue(s) required for the propagation of feature annotation.</text>
</comment>
<evidence type="ECO:0000313" key="21">
    <source>
        <dbReference type="EMBL" id="OLP78737.1"/>
    </source>
</evidence>
<dbReference type="PRINTS" id="PR01233">
    <property type="entry name" value="JOSEPHIN"/>
</dbReference>
<dbReference type="GO" id="GO:0016579">
    <property type="term" value="P:protein deubiquitination"/>
    <property type="evidence" value="ECO:0007669"/>
    <property type="project" value="InterPro"/>
</dbReference>
<dbReference type="Gene3D" id="4.10.1110.10">
    <property type="entry name" value="AN1-like Zinc finger"/>
    <property type="match status" value="1"/>
</dbReference>
<dbReference type="AlphaFoldDB" id="A0A1Q9C784"/>
<dbReference type="InterPro" id="IPR000626">
    <property type="entry name" value="Ubiquitin-like_dom"/>
</dbReference>
<evidence type="ECO:0000256" key="16">
    <source>
        <dbReference type="SAM" id="MobiDB-lite"/>
    </source>
</evidence>
<evidence type="ECO:0000256" key="2">
    <source>
        <dbReference type="ARBA" id="ARBA00004123"/>
    </source>
</evidence>
<evidence type="ECO:0000256" key="7">
    <source>
        <dbReference type="ARBA" id="ARBA00022786"/>
    </source>
</evidence>
<dbReference type="PANTHER" id="PTHR14159">
    <property type="entry name" value="ATAXIN-3-RELATED"/>
    <property type="match status" value="1"/>
</dbReference>
<dbReference type="PANTHER" id="PTHR14159:SF0">
    <property type="entry name" value="ATAXIN-3-RELATED"/>
    <property type="match status" value="1"/>
</dbReference>
<feature type="domain" description="AN1-type" evidence="20">
    <location>
        <begin position="794"/>
        <end position="840"/>
    </location>
</feature>
<feature type="region of interest" description="Disordered" evidence="16">
    <location>
        <begin position="760"/>
        <end position="790"/>
    </location>
</feature>
<dbReference type="EC" id="3.4.19.12" evidence="3"/>
<dbReference type="Pfam" id="PF01754">
    <property type="entry name" value="zf-A20"/>
    <property type="match status" value="1"/>
</dbReference>
<name>A0A1Q9C784_SYMMI</name>
<dbReference type="SMART" id="SM00213">
    <property type="entry name" value="UBQ"/>
    <property type="match status" value="2"/>
</dbReference>
<dbReference type="OrthoDB" id="428577at2759"/>
<dbReference type="CDD" id="cd17039">
    <property type="entry name" value="Ubl_ubiquitin_like"/>
    <property type="match status" value="2"/>
</dbReference>
<evidence type="ECO:0000256" key="3">
    <source>
        <dbReference type="ARBA" id="ARBA00012759"/>
    </source>
</evidence>
<evidence type="ECO:0000259" key="20">
    <source>
        <dbReference type="PROSITE" id="PS51039"/>
    </source>
</evidence>
<dbReference type="InterPro" id="IPR029071">
    <property type="entry name" value="Ubiquitin-like_domsf"/>
</dbReference>
<dbReference type="Pfam" id="PF00240">
    <property type="entry name" value="ubiquitin"/>
    <property type="match status" value="2"/>
</dbReference>
<keyword evidence="7" id="KW-0833">Ubl conjugation pathway</keyword>
<dbReference type="SUPFAM" id="SSF50985">
    <property type="entry name" value="RCC1/BLIP-II"/>
    <property type="match status" value="1"/>
</dbReference>
<dbReference type="Gene3D" id="3.10.20.90">
    <property type="entry name" value="Phosphatidylinositol 3-kinase Catalytic Subunit, Chain A, domain 1"/>
    <property type="match status" value="2"/>
</dbReference>
<evidence type="ECO:0000256" key="10">
    <source>
        <dbReference type="ARBA" id="ARBA00022833"/>
    </source>
</evidence>
<organism evidence="21 22">
    <name type="scientific">Symbiodinium microadriaticum</name>
    <name type="common">Dinoflagellate</name>
    <name type="synonym">Zooxanthella microadriatica</name>
    <dbReference type="NCBI Taxonomy" id="2951"/>
    <lineage>
        <taxon>Eukaryota</taxon>
        <taxon>Sar</taxon>
        <taxon>Alveolata</taxon>
        <taxon>Dinophyceae</taxon>
        <taxon>Suessiales</taxon>
        <taxon>Symbiodiniaceae</taxon>
        <taxon>Symbiodinium</taxon>
    </lineage>
</organism>
<dbReference type="Gene3D" id="2.130.10.30">
    <property type="entry name" value="Regulator of chromosome condensation 1/beta-lactamase-inhibitor protein II"/>
    <property type="match status" value="2"/>
</dbReference>
<sequence>MGYIYHERQLGGLCGVHCLNNLLQGPAFGPGDLAEIGVHLDQQERALVRSQSSQSQGGAGLEGQPYNVDSSADGGNFSIQVLTVALERYHLELVPSRHPDVKEKMQDPASATQAFLCQYHDHWFAIRKCSNSVRRVAHDASFCRRRGLRDTVPPATITLRVALLSGEATTVVVDHDSTVQRLRSKVQKELGIHELITASGQLLKGTHTLQDIGLQNGDTVTATVRYATLVSGRLCRAFALLRGDGSVVSWGEKVACGQYSTVAPAKLEGVQRIRCSSGAFAAVLSDDSVVTWGDTACGADSTSVMSQLHNVHDMSASAFAFAAIRHDGSVVTWGDRRFGGDSSSVQEQLVDVKHIAASGRAFAAIRGDGAVAAWGSEDCGGDCSEVKGLLQNVTQVHHTYSAFAAIRSDGSVVTWGDKHGGGDSSTVQAQLQDVRKVHGSSYAFAAIRGDGTVVTWGSADSGGDSSSVQDKLRNIKEIRATDTAFAALRGDGTVVTWGGRHGFGRGGNSLAVQAQLRDVQKLSASDGAFAAILGDGTVVTWGDEDYGGDCQVVQDQLYDARDIQGSNSAFAVIRGDGGVVSWGDRQVGGDSSPVQDQLQDVHCTSLRISKFSAKHEHRNLLRMANALECALMELSFKGSGAIKSFKLGGIEASLTIGELKRKCHEECGLDASEQRLFLKGKLLKDEDTLESAKICDKSTLFLVKGASSASGGAETKVEKKEEEPVVPVPCRGGCGFCGTAKTDNYCSKCYAERKKKEEEEDSKAKKDKEEEAKEEQGKVDPDSEAMEDVPKEEQKDKTKCWFCGKKCGLTGFECKCGYTFCAKCRHAEDHNCDFDHKGRGREILAKNNPNISIKGGAPAV</sequence>